<dbReference type="STRING" id="1317122.ATO12_17925"/>
<feature type="signal peptide" evidence="2">
    <location>
        <begin position="1"/>
        <end position="22"/>
    </location>
</feature>
<gene>
    <name evidence="4" type="ORF">ATO12_17925</name>
</gene>
<dbReference type="OrthoDB" id="6398367at2"/>
<reference evidence="4 5" key="1">
    <citation type="submission" date="2014-04" db="EMBL/GenBank/DDBJ databases">
        <title>Aquimarina sp. 22II-S11-z7 Genome Sequencing.</title>
        <authorList>
            <person name="Lai Q."/>
        </authorList>
    </citation>
    <scope>NUCLEOTIDE SEQUENCE [LARGE SCALE GENOMIC DNA]</scope>
    <source>
        <strain evidence="4 5">22II-S11-z7</strain>
    </source>
</reference>
<evidence type="ECO:0000313" key="5">
    <source>
        <dbReference type="Proteomes" id="UP000023541"/>
    </source>
</evidence>
<comment type="caution">
    <text evidence="4">The sequence shown here is derived from an EMBL/GenBank/DDBJ whole genome shotgun (WGS) entry which is preliminary data.</text>
</comment>
<protein>
    <recommendedName>
        <fullName evidence="3">Thioredoxin domain-containing protein</fullName>
    </recommendedName>
</protein>
<sequence>MKTIVCPIIAMILSIMTLSAQSFNHEIKTEGSSPMLLGKINNQGLAQAPYNEWFSKNYKEYVPKQSSIDSLATQLPSYTITLFMGTWCGDSKREVPRMYKILEESNFPLDRLTVVAVDRSREAYKQSPGGEHEGLNIHRVPTLIFYKDGKEINRIVESPRKTLEEDMLSILSKNYTPKYSSVMLMDDVLTKKGTSYIAKNTKKLIKQFKDKTQSLYELNTYANVLFYAGKQKEAIAILDFNTALFPKEANTYVSLANTYLYLKDTTNAIKYYQKSLEFEDNKEIQDKIKELNSIPN</sequence>
<feature type="repeat" description="TPR" evidence="1">
    <location>
        <begin position="249"/>
        <end position="282"/>
    </location>
</feature>
<dbReference type="Gene3D" id="1.25.40.10">
    <property type="entry name" value="Tetratricopeptide repeat domain"/>
    <property type="match status" value="1"/>
</dbReference>
<dbReference type="InterPro" id="IPR036249">
    <property type="entry name" value="Thioredoxin-like_sf"/>
</dbReference>
<keyword evidence="2" id="KW-0732">Signal</keyword>
<proteinExistence type="predicted"/>
<organism evidence="4 5">
    <name type="scientific">Aquimarina atlantica</name>
    <dbReference type="NCBI Taxonomy" id="1317122"/>
    <lineage>
        <taxon>Bacteria</taxon>
        <taxon>Pseudomonadati</taxon>
        <taxon>Bacteroidota</taxon>
        <taxon>Flavobacteriia</taxon>
        <taxon>Flavobacteriales</taxon>
        <taxon>Flavobacteriaceae</taxon>
        <taxon>Aquimarina</taxon>
    </lineage>
</organism>
<evidence type="ECO:0000259" key="3">
    <source>
        <dbReference type="PROSITE" id="PS51352"/>
    </source>
</evidence>
<keyword evidence="5" id="KW-1185">Reference proteome</keyword>
<dbReference type="SUPFAM" id="SSF48452">
    <property type="entry name" value="TPR-like"/>
    <property type="match status" value="1"/>
</dbReference>
<dbReference type="Proteomes" id="UP000023541">
    <property type="component" value="Unassembled WGS sequence"/>
</dbReference>
<dbReference type="InterPro" id="IPR019734">
    <property type="entry name" value="TPR_rpt"/>
</dbReference>
<dbReference type="SMART" id="SM00028">
    <property type="entry name" value="TPR"/>
    <property type="match status" value="1"/>
</dbReference>
<dbReference type="AlphaFoldDB" id="A0A023BUV0"/>
<dbReference type="eggNOG" id="COG0526">
    <property type="taxonomic scope" value="Bacteria"/>
</dbReference>
<dbReference type="EMBL" id="AQRA01000005">
    <property type="protein sequence ID" value="EZH73812.1"/>
    <property type="molecule type" value="Genomic_DNA"/>
</dbReference>
<dbReference type="InterPro" id="IPR011990">
    <property type="entry name" value="TPR-like_helical_dom_sf"/>
</dbReference>
<dbReference type="InterPro" id="IPR013766">
    <property type="entry name" value="Thioredoxin_domain"/>
</dbReference>
<evidence type="ECO:0000313" key="4">
    <source>
        <dbReference type="EMBL" id="EZH73812.1"/>
    </source>
</evidence>
<dbReference type="SUPFAM" id="SSF52833">
    <property type="entry name" value="Thioredoxin-like"/>
    <property type="match status" value="1"/>
</dbReference>
<dbReference type="RefSeq" id="WP_034242607.1">
    <property type="nucleotide sequence ID" value="NZ_AQRA01000005.1"/>
</dbReference>
<dbReference type="GO" id="GO:0006950">
    <property type="term" value="P:response to stress"/>
    <property type="evidence" value="ECO:0007669"/>
    <property type="project" value="UniProtKB-ARBA"/>
</dbReference>
<evidence type="ECO:0000256" key="1">
    <source>
        <dbReference type="PROSITE-ProRule" id="PRU00339"/>
    </source>
</evidence>
<dbReference type="Gene3D" id="3.40.30.10">
    <property type="entry name" value="Glutaredoxin"/>
    <property type="match status" value="1"/>
</dbReference>
<dbReference type="PROSITE" id="PS50005">
    <property type="entry name" value="TPR"/>
    <property type="match status" value="1"/>
</dbReference>
<keyword evidence="1" id="KW-0802">TPR repeat</keyword>
<name>A0A023BUV0_9FLAO</name>
<accession>A0A023BUV0</accession>
<dbReference type="PROSITE" id="PS51352">
    <property type="entry name" value="THIOREDOXIN_2"/>
    <property type="match status" value="1"/>
</dbReference>
<feature type="domain" description="Thioredoxin" evidence="3">
    <location>
        <begin position="42"/>
        <end position="176"/>
    </location>
</feature>
<evidence type="ECO:0000256" key="2">
    <source>
        <dbReference type="SAM" id="SignalP"/>
    </source>
</evidence>
<feature type="chain" id="PRO_5001511912" description="Thioredoxin domain-containing protein" evidence="2">
    <location>
        <begin position="23"/>
        <end position="296"/>
    </location>
</feature>
<dbReference type="CDD" id="cd02947">
    <property type="entry name" value="TRX_family"/>
    <property type="match status" value="1"/>
</dbReference>